<feature type="region of interest" description="Disordered" evidence="2">
    <location>
        <begin position="2656"/>
        <end position="2688"/>
    </location>
</feature>
<evidence type="ECO:0000256" key="1">
    <source>
        <dbReference type="SAM" id="Coils"/>
    </source>
</evidence>
<dbReference type="InterPro" id="IPR006499">
    <property type="entry name" value="Reticulocyte-bd"/>
</dbReference>
<feature type="coiled-coil region" evidence="1">
    <location>
        <begin position="2044"/>
        <end position="2121"/>
    </location>
</feature>
<feature type="compositionally biased region" description="Basic and acidic residues" evidence="2">
    <location>
        <begin position="2678"/>
        <end position="2688"/>
    </location>
</feature>
<feature type="coiled-coil region" evidence="1">
    <location>
        <begin position="2207"/>
        <end position="2234"/>
    </location>
</feature>
<keyword evidence="1" id="KW-0175">Coiled coil</keyword>
<dbReference type="Proteomes" id="UP000018538">
    <property type="component" value="Unassembled WGS sequence"/>
</dbReference>
<reference evidence="4 5" key="1">
    <citation type="submission" date="2013-11" db="EMBL/GenBank/DDBJ databases">
        <title>The Genome Sequence of Plasmodium yoelii 17X.</title>
        <authorList>
            <consortium name="The Broad Institute Genomics Platform"/>
            <consortium name="The Broad Institute Genome Sequencing Center for Infectious Disease"/>
            <person name="Neafsey D."/>
            <person name="Adams J."/>
            <person name="Walker B."/>
            <person name="Young S.K."/>
            <person name="Zeng Q."/>
            <person name="Gargeya S."/>
            <person name="Fitzgerald M."/>
            <person name="Haas B."/>
            <person name="Abouelleil A."/>
            <person name="Alvarado L."/>
            <person name="Chapman S.B."/>
            <person name="Gainer-Dewar J."/>
            <person name="Goldberg J."/>
            <person name="Griggs A."/>
            <person name="Gujja S."/>
            <person name="Hansen M."/>
            <person name="Howarth C."/>
            <person name="Imamovic A."/>
            <person name="Ireland A."/>
            <person name="Larimer J."/>
            <person name="McCowan C."/>
            <person name="Murphy C."/>
            <person name="Pearson M."/>
            <person name="Poon T.W."/>
            <person name="Priest M."/>
            <person name="Roberts A."/>
            <person name="Saif S."/>
            <person name="Shea T."/>
            <person name="Sykes S."/>
            <person name="Wortman J."/>
            <person name="Nusbaum C."/>
            <person name="Birren B."/>
        </authorList>
    </citation>
    <scope>NUCLEOTIDE SEQUENCE [LARGE SCALE GENOMIC DNA]</scope>
    <source>
        <strain evidence="4 5">17X</strain>
    </source>
</reference>
<feature type="coiled-coil region" evidence="1">
    <location>
        <begin position="1190"/>
        <end position="1263"/>
    </location>
</feature>
<dbReference type="OrthoDB" id="386780at2759"/>
<feature type="coiled-coil region" evidence="1">
    <location>
        <begin position="566"/>
        <end position="593"/>
    </location>
</feature>
<feature type="domain" description="Rh5 coiled-coil" evidence="3">
    <location>
        <begin position="191"/>
        <end position="442"/>
    </location>
</feature>
<feature type="coiled-coil region" evidence="1">
    <location>
        <begin position="1643"/>
        <end position="1694"/>
    </location>
</feature>
<evidence type="ECO:0000256" key="2">
    <source>
        <dbReference type="SAM" id="MobiDB-lite"/>
    </source>
</evidence>
<proteinExistence type="predicted"/>
<dbReference type="InterPro" id="IPR041668">
    <property type="entry name" value="Rh5_CC"/>
</dbReference>
<dbReference type="NCBIfam" id="TIGR01612">
    <property type="entry name" value="235kDa-fam"/>
    <property type="match status" value="1"/>
</dbReference>
<evidence type="ECO:0000259" key="3">
    <source>
        <dbReference type="Pfam" id="PF18515"/>
    </source>
</evidence>
<feature type="compositionally biased region" description="Polar residues" evidence="2">
    <location>
        <begin position="51"/>
        <end position="60"/>
    </location>
</feature>
<feature type="compositionally biased region" description="Low complexity" evidence="2">
    <location>
        <begin position="2660"/>
        <end position="2675"/>
    </location>
</feature>
<feature type="coiled-coil region" evidence="1">
    <location>
        <begin position="1358"/>
        <end position="1396"/>
    </location>
</feature>
<feature type="coiled-coil region" evidence="1">
    <location>
        <begin position="744"/>
        <end position="792"/>
    </location>
</feature>
<feature type="coiled-coil region" evidence="1">
    <location>
        <begin position="2344"/>
        <end position="2371"/>
    </location>
</feature>
<feature type="region of interest" description="Disordered" evidence="2">
    <location>
        <begin position="43"/>
        <end position="67"/>
    </location>
</feature>
<evidence type="ECO:0000313" key="4">
    <source>
        <dbReference type="EMBL" id="ETB57325.1"/>
    </source>
</evidence>
<feature type="coiled-coil region" evidence="1">
    <location>
        <begin position="2586"/>
        <end position="2638"/>
    </location>
</feature>
<evidence type="ECO:0000313" key="5">
    <source>
        <dbReference type="Proteomes" id="UP000018538"/>
    </source>
</evidence>
<organism evidence="4 5">
    <name type="scientific">Plasmodium yoelii 17X</name>
    <dbReference type="NCBI Taxonomy" id="1323249"/>
    <lineage>
        <taxon>Eukaryota</taxon>
        <taxon>Sar</taxon>
        <taxon>Alveolata</taxon>
        <taxon>Apicomplexa</taxon>
        <taxon>Aconoidasida</taxon>
        <taxon>Haemosporida</taxon>
        <taxon>Plasmodiidae</taxon>
        <taxon>Plasmodium</taxon>
        <taxon>Plasmodium (Vinckeia)</taxon>
    </lineage>
</organism>
<gene>
    <name evidence="4" type="ORF">YYC_04833</name>
</gene>
<keyword evidence="5" id="KW-1185">Reference proteome</keyword>
<dbReference type="Gene3D" id="6.10.250.560">
    <property type="match status" value="1"/>
</dbReference>
<sequence length="2756" mass="322262">MKKNIYIISLAAFYISGNIICGTQIKETNNKHAPNSNNYNPYHNLKESDFDNSNFSNGKQYDNKNNSINNEKNIQPYLINNNSFQNKKNINNAKLTLYNKINNLDDFRNFSHEHEKTNNRLIEINKSFLQITVISQINRIVLDVVDTIYGVNDNDENVLWFFYNPLYSSEYILKILDKLKISQSNDISKLKKAHDDIYNNIARIKELCEPKKSELIKELDKIHNPFYNFYNNPPMDDYNSYTTSKTNFISCLTNELEKIKNKPNDIISSEEGVYKKNCKNNRKLKDLDKKDSEFCKNVTYLGPSCNRSWDVPKDNEVIPFINFLITELEKNNSLKNLVTKLEFIKKQNEDIQNKHNKHIEICKKEEVSVNKCTKTIIDNTNCDQHFNEIKKIGESYSIIKYNHTVLEYLESIRLTYKHSLLYFLKLIGDALINKVDSDGNIIEKDEISDFNLSKPQSAFKSLEADFLKIFENKWDFYKNTRNLNGTKDTMKNTISLILPLMNQFKGLNESMIKFKNNGIFKKFSISSQIKTKLNVSTYPEGREGFTSSLELAKSWEKTKLETITELTKSNEETVRLEKEIRELFKKYLDEEAERKYLEGLKLELNKKIKDIIAKIEYVKNTVELKKEIEKNNAYIDELANQSPYKVTGYIENKNTIYNTIKSYFDQIYEGDIDTFYNELSSIVKEDPIDDIEDKTKLENLRSKIDNVYDKIQKMEIETVKSHLNNIETNNKLPDTILEIKKYIYDEISKELIKMLEDFKNKEKELSNIISDYDKKREQLSEYKSKMLEIRNHYNSQTNIDNTKEEEAKQNYDKSNEHMTTIPTNEDEISKLINEVKTMKEEILSKVNKYIDFDKNYKENVDSEHTQFTELTDKIKAEVSDEELKRCEKSFNDNKSLINETKNSIEKEYQNINTLKKVDEYIKVCKSTKESIPKFSSKQTILKDMLNQNIKTVKETNSIDKSYIEKFEQILTGKQTKLENKFAELSLNNHEANNNELIKYFSDLKANLGINEENMLYNQFTEKEKTFNDIKEKTIHINEEISKIEIKIHASIYNISEETEREIGKNIESLNTKVLEKVKENVTNLNKIKEKLKHYDFSDFGKEGNIKYTDKIKKINNDIMAVSQQIDQHINGLDDIQKKSESYVSEMKEHIDKLEKVSDTEISNDNVEGIEKKQQIVVKKIGKKKYIYEEINKLLSEISKIEKDNTSLEKVKDINLSYGQNLGNLFLEQIDEEKKKAENTIKSMEAYIDDLDNIKKKSQEIEKEMKIKMDINQEMAVLKISHDDDKKCHDKSKNHKENISDIYDKSSKIIQDFSRESDINDIKNKLQKNVSESKNHNSDINQCLNEVANIYNILKLNKIKKIIDKVKEYTSEIEKNKKNINDELNNSEKVIKKIEGDLSLKECRSKINSTLDDKDIDECIKNINVLKTYILSEETNITNHFKNAEEYNKIVLSNFNNIEMADNKSQYILEIKKNNGTNDHDYNIKELKSHKDKSNGYKTEADQNKKAIQKNKELFEQYKEEVTVLLNKYYAVELKNKFDKTKNDSKQIIKEIKDAHNYCTLESGKSEKKMNEIKNEKIHIEDEVANNDKSNKAITSIKVSVEPFKTKIIKINEIRTKSDDCLKETNDIEKQISNLSIDTQETKLTENGKQLKTLEELLESLKKQKKNIEDQKKELDEVNSKIKNIEHTVNQHKKNYEIGIVEKINELAKTNKNQIESTKELIKPTIQNIISSFNANDLEGIVTDENLGKYNTEMGVIYNEFIKSYNLITNYLETVSKESITYDQIQNKRIDTQKELLKNIENVNKAKSYLDYIKENEFDRIVTHFKKKLNTVNDNFKNEYSKVNEGFDNISNSINTVKNSTDENSLLNILNQTKEMYANIVNNTYYSYKYEAENIFRNIPKLANTLNIQIKNSSGIDLFKDIKIAILSYLDSKTEDTLTFIPSPQKKSETYTKISDSYNILLDILKKSQELQKKEQQTLKLIFENRRLYEKVQATNELRGTLSDLKYKKEKILSEVKLLLHKSNELNKLSCNFQNYDTILESSKYDQVKEKSNNYKQEKEKLGIDFNVTDMEEKFNNDIKVIEELENNYDSSEENNNILQSKQKLKELTNKFNAEIKKIDDKIIEKNDLIDKLIETRKNCMLFTHTTLAETLKIKITDYSKFIESATKFSKEFLKYIGDTSNSLNDDIATLQLKYDLHQINKYVTSKLSDATNDNNNLIEKEKEATQAIKNLTKLFTIDSNNIDANALHNNKIQMVYFNSELHKSIESIKQLYKKMHVFKLLNIGQINGKYFDISKQFDNILQLQESELTANLNDLKEIGQKISDKKNKFLHALNETPIPNFNTLKEIYHDIVKYKRQIDEIENITSEENENITLYIDTITKLKEKVQSILNFVTTYENDSNIIKQHIQDTNENDVSKIKESLKTTIQSFQEILNKINGIKAQFYDNNNINNINNTISTISQDVNDVKKHISKDLTVENELIEIQKSLEDIKNSTYEIRSEQITNYVNTIRNYVEQQTNKIQNNSNKDEIDDIIQKILNYNKESETKLPTITGNKNNVTSIISRINKVINLIESEYGNNNNVSYNVAKKLEEDANSIILDLDKSQNMLKDLIQQNLKIIDDLKNKKQEIENRNNLQTINREQEITQTEHVNNTYHHDINDINDINDTNDINQNHQNSSSDKKDYSKTRDTGNSVKYAGAIAFALVGCYIIIRIKEKRDKNEMEFDKSKGFYDDGESGLFEREDEVIEIDMNEDLSFN</sequence>
<name>V7PE89_PLAYE</name>
<accession>V7PE89</accession>
<protein>
    <recommendedName>
        <fullName evidence="3">Rh5 coiled-coil domain-containing protein</fullName>
    </recommendedName>
</protein>
<dbReference type="EMBL" id="KI635806">
    <property type="protein sequence ID" value="ETB57325.1"/>
    <property type="molecule type" value="Genomic_DNA"/>
</dbReference>
<dbReference type="Pfam" id="PF18515">
    <property type="entry name" value="Rh5"/>
    <property type="match status" value="1"/>
</dbReference>